<dbReference type="OrthoDB" id="10067343at2759"/>
<comment type="caution">
    <text evidence="2">The sequence shown here is derived from an EMBL/GenBank/DDBJ whole genome shotgun (WGS) entry which is preliminary data.</text>
</comment>
<feature type="compositionally biased region" description="Basic and acidic residues" evidence="1">
    <location>
        <begin position="56"/>
        <end position="66"/>
    </location>
</feature>
<evidence type="ECO:0000256" key="1">
    <source>
        <dbReference type="SAM" id="MobiDB-lite"/>
    </source>
</evidence>
<dbReference type="EMBL" id="CAJNRD030000129">
    <property type="protein sequence ID" value="CAG5070472.1"/>
    <property type="molecule type" value="Genomic_DNA"/>
</dbReference>
<proteinExistence type="predicted"/>
<dbReference type="Proteomes" id="UP000786811">
    <property type="component" value="Unassembled WGS sequence"/>
</dbReference>
<evidence type="ECO:0000313" key="2">
    <source>
        <dbReference type="EMBL" id="CAG5070472.1"/>
    </source>
</evidence>
<feature type="region of interest" description="Disordered" evidence="1">
    <location>
        <begin position="53"/>
        <end position="89"/>
    </location>
</feature>
<protein>
    <submittedName>
        <fullName evidence="2">Similar to PPAF2: Phenoloxidase-activating factor 2 (Holotrichia diomphalia)</fullName>
    </submittedName>
</protein>
<sequence>MMTAQMLNSTTPTENTVDAMRLLDMKAADSGEAPQGNAPAPLRGTINFVKSVTEGGKNDGKVKNPDEIELDLDSEEETEEIEEEEVPVE</sequence>
<evidence type="ECO:0000313" key="3">
    <source>
        <dbReference type="Proteomes" id="UP000786811"/>
    </source>
</evidence>
<keyword evidence="3" id="KW-1185">Reference proteome</keyword>
<accession>A0A8J2EAJ1</accession>
<reference evidence="2" key="1">
    <citation type="submission" date="2021-04" db="EMBL/GenBank/DDBJ databases">
        <authorList>
            <person name="Chebbi M.A.C M."/>
        </authorList>
    </citation>
    <scope>NUCLEOTIDE SEQUENCE</scope>
</reference>
<gene>
    <name evidence="2" type="ORF">HICCMSTLAB_LOCUS22</name>
</gene>
<organism evidence="2 3">
    <name type="scientific">Cotesia congregata</name>
    <name type="common">Parasitoid wasp</name>
    <name type="synonym">Apanteles congregatus</name>
    <dbReference type="NCBI Taxonomy" id="51543"/>
    <lineage>
        <taxon>Eukaryota</taxon>
        <taxon>Metazoa</taxon>
        <taxon>Ecdysozoa</taxon>
        <taxon>Arthropoda</taxon>
        <taxon>Hexapoda</taxon>
        <taxon>Insecta</taxon>
        <taxon>Pterygota</taxon>
        <taxon>Neoptera</taxon>
        <taxon>Endopterygota</taxon>
        <taxon>Hymenoptera</taxon>
        <taxon>Apocrita</taxon>
        <taxon>Ichneumonoidea</taxon>
        <taxon>Braconidae</taxon>
        <taxon>Microgastrinae</taxon>
        <taxon>Cotesia</taxon>
    </lineage>
</organism>
<dbReference type="AlphaFoldDB" id="A0A8J2EAJ1"/>
<feature type="compositionally biased region" description="Acidic residues" evidence="1">
    <location>
        <begin position="67"/>
        <end position="89"/>
    </location>
</feature>
<feature type="region of interest" description="Disordered" evidence="1">
    <location>
        <begin position="25"/>
        <end position="44"/>
    </location>
</feature>
<name>A0A8J2EAJ1_COTCN</name>